<accession>A0AAP3E4C8</accession>
<dbReference type="RefSeq" id="WP_338006553.1">
    <property type="nucleotide sequence ID" value="NZ_JAOPKA010000043.1"/>
</dbReference>
<sequence length="148" mass="14786">MVTSPLRIPVLSTAWRFAFVGAIASLPVGVVVNWVPNSEATVGGGVMIIGAFIAGVVAAIYSTDPDAAGLRAGFLGGALAVLALVVTVVSGAISGTMAAWPLSRVVFWVFASGLVLCVAPLFGLGFGRAGGWVANAVVSRWIAGASAS</sequence>
<gene>
    <name evidence="2" type="ORF">OB960_25670</name>
</gene>
<feature type="transmembrane region" description="Helical" evidence="1">
    <location>
        <begin position="42"/>
        <end position="61"/>
    </location>
</feature>
<proteinExistence type="predicted"/>
<feature type="transmembrane region" description="Helical" evidence="1">
    <location>
        <begin position="105"/>
        <end position="126"/>
    </location>
</feature>
<comment type="caution">
    <text evidence="2">The sequence shown here is derived from an EMBL/GenBank/DDBJ whole genome shotgun (WGS) entry which is preliminary data.</text>
</comment>
<evidence type="ECO:0000256" key="1">
    <source>
        <dbReference type="SAM" id="Phobius"/>
    </source>
</evidence>
<dbReference type="EMBL" id="JAOPKA010000043">
    <property type="protein sequence ID" value="MCU4744758.1"/>
    <property type="molecule type" value="Genomic_DNA"/>
</dbReference>
<evidence type="ECO:0000313" key="2">
    <source>
        <dbReference type="EMBL" id="MCU4744758.1"/>
    </source>
</evidence>
<feature type="transmembrane region" description="Helical" evidence="1">
    <location>
        <begin position="73"/>
        <end position="93"/>
    </location>
</feature>
<organism evidence="2 3">
    <name type="scientific">Natronoglomus mannanivorans</name>
    <dbReference type="NCBI Taxonomy" id="2979990"/>
    <lineage>
        <taxon>Archaea</taxon>
        <taxon>Methanobacteriati</taxon>
        <taxon>Methanobacteriota</taxon>
        <taxon>Stenosarchaea group</taxon>
        <taxon>Halobacteria</taxon>
        <taxon>Halobacteriales</taxon>
        <taxon>Natrialbaceae</taxon>
        <taxon>Natronoglomus</taxon>
    </lineage>
</organism>
<keyword evidence="1" id="KW-1133">Transmembrane helix</keyword>
<name>A0AAP3E4C8_9EURY</name>
<evidence type="ECO:0000313" key="3">
    <source>
        <dbReference type="Proteomes" id="UP001321018"/>
    </source>
</evidence>
<protein>
    <submittedName>
        <fullName evidence="2">DUF5518 domain-containing protein</fullName>
    </submittedName>
</protein>
<keyword evidence="1" id="KW-0812">Transmembrane</keyword>
<feature type="transmembrane region" description="Helical" evidence="1">
    <location>
        <begin position="14"/>
        <end position="35"/>
    </location>
</feature>
<dbReference type="Proteomes" id="UP001321018">
    <property type="component" value="Unassembled WGS sequence"/>
</dbReference>
<dbReference type="AlphaFoldDB" id="A0AAP3E4C8"/>
<reference evidence="2" key="1">
    <citation type="submission" date="2022-09" db="EMBL/GenBank/DDBJ databases">
        <title>Enrichment on poylsaccharides allowed isolation of novel metabolic and taxonomic groups of Haloarchaea.</title>
        <authorList>
            <person name="Sorokin D.Y."/>
            <person name="Elcheninov A.G."/>
            <person name="Khizhniak T.V."/>
            <person name="Kolganova T.V."/>
            <person name="Kublanov I.V."/>
        </authorList>
    </citation>
    <scope>NUCLEOTIDE SEQUENCE</scope>
    <source>
        <strain evidence="2">AArc-xg1-1</strain>
    </source>
</reference>
<keyword evidence="1" id="KW-0472">Membrane</keyword>